<dbReference type="InterPro" id="IPR036770">
    <property type="entry name" value="Ankyrin_rpt-contain_sf"/>
</dbReference>
<sequence length="216" mass="22002">MSESATLFQAIQANDAATVTDLIEARADLLTATSPSGLSPLLFAAYYRRPQMAALLTELGAPVSAFEAAATGSGLHLESALQANPDLLHAFSPDGFTLLGLCAFFGHEAEARMLLALGADPNTVSQNAMLVAPLHSAAAGNHTALARMLLEAGATPDAAQHGGFTPLHSAAQNGNTDLVKLLLARGADPAARTDAGDDALALAVEGGHDEAAALLR</sequence>
<feature type="repeat" description="ANK" evidence="3">
    <location>
        <begin position="162"/>
        <end position="194"/>
    </location>
</feature>
<feature type="repeat" description="ANK" evidence="3">
    <location>
        <begin position="133"/>
        <end position="161"/>
    </location>
</feature>
<dbReference type="InterPro" id="IPR002110">
    <property type="entry name" value="Ankyrin_rpt"/>
</dbReference>
<keyword evidence="1" id="KW-0677">Repeat</keyword>
<dbReference type="Gene3D" id="1.25.40.20">
    <property type="entry name" value="Ankyrin repeat-containing domain"/>
    <property type="match status" value="2"/>
</dbReference>
<proteinExistence type="predicted"/>
<dbReference type="SUPFAM" id="SSF48403">
    <property type="entry name" value="Ankyrin repeat"/>
    <property type="match status" value="1"/>
</dbReference>
<evidence type="ECO:0008006" key="6">
    <source>
        <dbReference type="Google" id="ProtNLM"/>
    </source>
</evidence>
<evidence type="ECO:0000256" key="2">
    <source>
        <dbReference type="ARBA" id="ARBA00023043"/>
    </source>
</evidence>
<keyword evidence="2 3" id="KW-0040">ANK repeat</keyword>
<dbReference type="EMBL" id="BMOE01000004">
    <property type="protein sequence ID" value="GGJ72245.1"/>
    <property type="molecule type" value="Genomic_DNA"/>
</dbReference>
<dbReference type="Proteomes" id="UP000635726">
    <property type="component" value="Unassembled WGS sequence"/>
</dbReference>
<organism evidence="4 5">
    <name type="scientific">Deinococcus aquiradiocola</name>
    <dbReference type="NCBI Taxonomy" id="393059"/>
    <lineage>
        <taxon>Bacteria</taxon>
        <taxon>Thermotogati</taxon>
        <taxon>Deinococcota</taxon>
        <taxon>Deinococci</taxon>
        <taxon>Deinococcales</taxon>
        <taxon>Deinococcaceae</taxon>
        <taxon>Deinococcus</taxon>
    </lineage>
</organism>
<dbReference type="PANTHER" id="PTHR24198:SF165">
    <property type="entry name" value="ANKYRIN REPEAT-CONTAINING PROTEIN-RELATED"/>
    <property type="match status" value="1"/>
</dbReference>
<keyword evidence="5" id="KW-1185">Reference proteome</keyword>
<reference evidence="4" key="2">
    <citation type="submission" date="2020-09" db="EMBL/GenBank/DDBJ databases">
        <authorList>
            <person name="Sun Q."/>
            <person name="Ohkuma M."/>
        </authorList>
    </citation>
    <scope>NUCLEOTIDE SEQUENCE</scope>
    <source>
        <strain evidence="4">JCM 14371</strain>
    </source>
</reference>
<name>A0A917PDV0_9DEIO</name>
<protein>
    <recommendedName>
        <fullName evidence="6">Ankyrin</fullName>
    </recommendedName>
</protein>
<dbReference type="PROSITE" id="PS50297">
    <property type="entry name" value="ANK_REP_REGION"/>
    <property type="match status" value="1"/>
</dbReference>
<gene>
    <name evidence="4" type="ORF">GCM10008939_15780</name>
</gene>
<evidence type="ECO:0000313" key="5">
    <source>
        <dbReference type="Proteomes" id="UP000635726"/>
    </source>
</evidence>
<dbReference type="Pfam" id="PF12796">
    <property type="entry name" value="Ank_2"/>
    <property type="match status" value="1"/>
</dbReference>
<evidence type="ECO:0000256" key="1">
    <source>
        <dbReference type="ARBA" id="ARBA00022737"/>
    </source>
</evidence>
<dbReference type="PANTHER" id="PTHR24198">
    <property type="entry name" value="ANKYRIN REPEAT AND PROTEIN KINASE DOMAIN-CONTAINING PROTEIN"/>
    <property type="match status" value="1"/>
</dbReference>
<comment type="caution">
    <text evidence="4">The sequence shown here is derived from an EMBL/GenBank/DDBJ whole genome shotgun (WGS) entry which is preliminary data.</text>
</comment>
<dbReference type="SMART" id="SM00248">
    <property type="entry name" value="ANK"/>
    <property type="match status" value="4"/>
</dbReference>
<dbReference type="PROSITE" id="PS50088">
    <property type="entry name" value="ANK_REPEAT"/>
    <property type="match status" value="2"/>
</dbReference>
<evidence type="ECO:0000313" key="4">
    <source>
        <dbReference type="EMBL" id="GGJ72245.1"/>
    </source>
</evidence>
<dbReference type="RefSeq" id="WP_188962011.1">
    <property type="nucleotide sequence ID" value="NZ_BMOE01000004.1"/>
</dbReference>
<reference evidence="4" key="1">
    <citation type="journal article" date="2014" name="Int. J. Syst. Evol. Microbiol.">
        <title>Complete genome sequence of Corynebacterium casei LMG S-19264T (=DSM 44701T), isolated from a smear-ripened cheese.</title>
        <authorList>
            <consortium name="US DOE Joint Genome Institute (JGI-PGF)"/>
            <person name="Walter F."/>
            <person name="Albersmeier A."/>
            <person name="Kalinowski J."/>
            <person name="Ruckert C."/>
        </authorList>
    </citation>
    <scope>NUCLEOTIDE SEQUENCE</scope>
    <source>
        <strain evidence="4">JCM 14371</strain>
    </source>
</reference>
<dbReference type="AlphaFoldDB" id="A0A917PDV0"/>
<evidence type="ECO:0000256" key="3">
    <source>
        <dbReference type="PROSITE-ProRule" id="PRU00023"/>
    </source>
</evidence>
<accession>A0A917PDV0</accession>